<evidence type="ECO:0000313" key="2">
    <source>
        <dbReference type="Proteomes" id="UP000322530"/>
    </source>
</evidence>
<dbReference type="Proteomes" id="UP000322530">
    <property type="component" value="Unassembled WGS sequence"/>
</dbReference>
<accession>A0A5A5TLE4</accession>
<protein>
    <submittedName>
        <fullName evidence="1">Uncharacterized protein</fullName>
    </submittedName>
</protein>
<dbReference type="OrthoDB" id="3078736at2"/>
<evidence type="ECO:0000313" key="1">
    <source>
        <dbReference type="EMBL" id="GCF11986.1"/>
    </source>
</evidence>
<keyword evidence="2" id="KW-1185">Reference proteome</keyword>
<proteinExistence type="predicted"/>
<dbReference type="AlphaFoldDB" id="A0A5A5TLE4"/>
<name>A0A5A5TLE4_9CHLR</name>
<comment type="caution">
    <text evidence="1">The sequence shown here is derived from an EMBL/GenBank/DDBJ whole genome shotgun (WGS) entry which is preliminary data.</text>
</comment>
<organism evidence="1 2">
    <name type="scientific">Dictyobacter arantiisoli</name>
    <dbReference type="NCBI Taxonomy" id="2014874"/>
    <lineage>
        <taxon>Bacteria</taxon>
        <taxon>Bacillati</taxon>
        <taxon>Chloroflexota</taxon>
        <taxon>Ktedonobacteria</taxon>
        <taxon>Ktedonobacterales</taxon>
        <taxon>Dictyobacteraceae</taxon>
        <taxon>Dictyobacter</taxon>
    </lineage>
</organism>
<sequence length="204" mass="22471">MRVAYQPHRQTFRFDGGNAPADDRVFDAQSLRWAEFNAVTGDLVQAGTDWSCKPSNEQLDAWQAVARTYAQMWGQRLDDLHSTFYIRYGNVPKGGRSTNYATGRKEQGVSVYAATYDLNTGAIVFDGRLSGAGTLAFVSSDRTPHLVTGHYVGDGSDGEPLLRQVQVVAELSYDASLEGFLIHGNDEEKERTTITGESCSSLYL</sequence>
<dbReference type="RefSeq" id="WP_149404777.1">
    <property type="nucleotide sequence ID" value="NZ_BIXY01000195.1"/>
</dbReference>
<reference evidence="1 2" key="1">
    <citation type="submission" date="2019-01" db="EMBL/GenBank/DDBJ databases">
        <title>Draft genome sequence of Dictyobacter sp. Uno17.</title>
        <authorList>
            <person name="Wang C.M."/>
            <person name="Zheng Y."/>
            <person name="Sakai Y."/>
            <person name="Abe K."/>
            <person name="Yokota A."/>
            <person name="Yabe S."/>
        </authorList>
    </citation>
    <scope>NUCLEOTIDE SEQUENCE [LARGE SCALE GENOMIC DNA]</scope>
    <source>
        <strain evidence="1 2">Uno17</strain>
    </source>
</reference>
<gene>
    <name evidence="1" type="ORF">KDI_55500</name>
</gene>
<dbReference type="EMBL" id="BIXY01000195">
    <property type="protein sequence ID" value="GCF11986.1"/>
    <property type="molecule type" value="Genomic_DNA"/>
</dbReference>